<gene>
    <name evidence="1" type="ORF">AABB28_11265</name>
</gene>
<dbReference type="SUPFAM" id="SSF54427">
    <property type="entry name" value="NTF2-like"/>
    <property type="match status" value="1"/>
</dbReference>
<organism evidence="1 2">
    <name type="scientific">Yoonia algicola</name>
    <dbReference type="NCBI Taxonomy" id="3137368"/>
    <lineage>
        <taxon>Bacteria</taxon>
        <taxon>Pseudomonadati</taxon>
        <taxon>Pseudomonadota</taxon>
        <taxon>Alphaproteobacteria</taxon>
        <taxon>Rhodobacterales</taxon>
        <taxon>Paracoccaceae</taxon>
        <taxon>Yoonia</taxon>
    </lineage>
</organism>
<dbReference type="Proteomes" id="UP001451782">
    <property type="component" value="Chromosome"/>
</dbReference>
<dbReference type="KEGG" id="yag:AABB28_11265"/>
<accession>A0AAN0NG67</accession>
<evidence type="ECO:0000313" key="1">
    <source>
        <dbReference type="EMBL" id="WZU62472.1"/>
    </source>
</evidence>
<proteinExistence type="predicted"/>
<dbReference type="Gene3D" id="3.10.450.50">
    <property type="match status" value="1"/>
</dbReference>
<keyword evidence="2" id="KW-1185">Reference proteome</keyword>
<dbReference type="InterPro" id="IPR032710">
    <property type="entry name" value="NTF2-like_dom_sf"/>
</dbReference>
<dbReference type="RefSeq" id="WP_342068876.1">
    <property type="nucleotide sequence ID" value="NZ_CP151762.1"/>
</dbReference>
<reference evidence="1 2" key="1">
    <citation type="submission" date="2024-04" db="EMBL/GenBank/DDBJ databases">
        <title>Phylogenomic analyses of a clade within the roseobacter group suggest taxonomic reassignments of species of the genera Aestuariivita, Citreicella, Loktanella, Nautella, Pelagibaca, Ruegeria, Thalassobius, Thiobacimonas and Tropicibacter, and the proposal o.</title>
        <authorList>
            <person name="Jeon C.O."/>
        </authorList>
    </citation>
    <scope>NUCLEOTIDE SEQUENCE [LARGE SCALE GENOMIC DNA]</scope>
    <source>
        <strain evidence="1 2">G8-12</strain>
    </source>
</reference>
<sequence>MTKAITTFFEAWGMSDADARQTALHASFGPDATYADPRTDAPLTGPAAVTEYVAMFSTSAPGAVAHVAGVETCDSVSRATIAFKMPNGMEQMGQYFVEHRPDGLISRMVGFVGTGAPA</sequence>
<dbReference type="AlphaFoldDB" id="A0AAN0NG67"/>
<protein>
    <submittedName>
        <fullName evidence="1">Molecular chaperone GroEL</fullName>
    </submittedName>
</protein>
<evidence type="ECO:0000313" key="2">
    <source>
        <dbReference type="Proteomes" id="UP001451782"/>
    </source>
</evidence>
<name>A0AAN0NG67_9RHOB</name>
<dbReference type="EMBL" id="CP151762">
    <property type="protein sequence ID" value="WZU62472.1"/>
    <property type="molecule type" value="Genomic_DNA"/>
</dbReference>